<keyword evidence="3" id="KW-0238">DNA-binding</keyword>
<gene>
    <name evidence="6" type="ORF">ACFSUT_15470</name>
</gene>
<accession>A0ABW5HYV5</accession>
<dbReference type="EMBL" id="JBHUKQ010000010">
    <property type="protein sequence ID" value="MFD2481682.1"/>
    <property type="molecule type" value="Genomic_DNA"/>
</dbReference>
<dbReference type="InterPro" id="IPR036388">
    <property type="entry name" value="WH-like_DNA-bd_sf"/>
</dbReference>
<dbReference type="Proteomes" id="UP001597542">
    <property type="component" value="Unassembled WGS sequence"/>
</dbReference>
<dbReference type="PANTHER" id="PTHR30346:SF30">
    <property type="entry name" value="SMALL NEUTRAL PROTEASE REGULATORY PROTEIN"/>
    <property type="match status" value="1"/>
</dbReference>
<evidence type="ECO:0000313" key="6">
    <source>
        <dbReference type="EMBL" id="MFD2481682.1"/>
    </source>
</evidence>
<dbReference type="Gene3D" id="1.10.10.10">
    <property type="entry name" value="Winged helix-like DNA-binding domain superfamily/Winged helix DNA-binding domain"/>
    <property type="match status" value="1"/>
</dbReference>
<evidence type="ECO:0000256" key="4">
    <source>
        <dbReference type="ARBA" id="ARBA00023163"/>
    </source>
</evidence>
<evidence type="ECO:0000256" key="3">
    <source>
        <dbReference type="ARBA" id="ARBA00023125"/>
    </source>
</evidence>
<dbReference type="Pfam" id="PF00126">
    <property type="entry name" value="HTH_1"/>
    <property type="match status" value="1"/>
</dbReference>
<dbReference type="InterPro" id="IPR005119">
    <property type="entry name" value="LysR_subst-bd"/>
</dbReference>
<organism evidence="6 7">
    <name type="scientific">Amycolatopsis albidoflavus</name>
    <dbReference type="NCBI Taxonomy" id="102226"/>
    <lineage>
        <taxon>Bacteria</taxon>
        <taxon>Bacillati</taxon>
        <taxon>Actinomycetota</taxon>
        <taxon>Actinomycetes</taxon>
        <taxon>Pseudonocardiales</taxon>
        <taxon>Pseudonocardiaceae</taxon>
        <taxon>Amycolatopsis</taxon>
    </lineage>
</organism>
<keyword evidence="7" id="KW-1185">Reference proteome</keyword>
<dbReference type="CDD" id="cd08414">
    <property type="entry name" value="PBP2_LTTR_aromatics_like"/>
    <property type="match status" value="1"/>
</dbReference>
<dbReference type="RefSeq" id="WP_344273140.1">
    <property type="nucleotide sequence ID" value="NZ_BAAAHV010000011.1"/>
</dbReference>
<dbReference type="SUPFAM" id="SSF46785">
    <property type="entry name" value="Winged helix' DNA-binding domain"/>
    <property type="match status" value="1"/>
</dbReference>
<dbReference type="PANTHER" id="PTHR30346">
    <property type="entry name" value="TRANSCRIPTIONAL DUAL REGULATOR HCAR-RELATED"/>
    <property type="match status" value="1"/>
</dbReference>
<evidence type="ECO:0000259" key="5">
    <source>
        <dbReference type="PROSITE" id="PS50931"/>
    </source>
</evidence>
<evidence type="ECO:0000256" key="1">
    <source>
        <dbReference type="ARBA" id="ARBA00009437"/>
    </source>
</evidence>
<reference evidence="7" key="1">
    <citation type="journal article" date="2019" name="Int. J. Syst. Evol. Microbiol.">
        <title>The Global Catalogue of Microorganisms (GCM) 10K type strain sequencing project: providing services to taxonomists for standard genome sequencing and annotation.</title>
        <authorList>
            <consortium name="The Broad Institute Genomics Platform"/>
            <consortium name="The Broad Institute Genome Sequencing Center for Infectious Disease"/>
            <person name="Wu L."/>
            <person name="Ma J."/>
        </authorList>
    </citation>
    <scope>NUCLEOTIDE SEQUENCE [LARGE SCALE GENOMIC DNA]</scope>
    <source>
        <strain evidence="7">CGMCC 4.7638</strain>
    </source>
</reference>
<dbReference type="Pfam" id="PF03466">
    <property type="entry name" value="LysR_substrate"/>
    <property type="match status" value="1"/>
</dbReference>
<evidence type="ECO:0000256" key="2">
    <source>
        <dbReference type="ARBA" id="ARBA00023015"/>
    </source>
</evidence>
<proteinExistence type="inferred from homology"/>
<dbReference type="InterPro" id="IPR000847">
    <property type="entry name" value="LysR_HTH_N"/>
</dbReference>
<dbReference type="SUPFAM" id="SSF53850">
    <property type="entry name" value="Periplasmic binding protein-like II"/>
    <property type="match status" value="1"/>
</dbReference>
<dbReference type="PRINTS" id="PR00039">
    <property type="entry name" value="HTHLYSR"/>
</dbReference>
<dbReference type="InterPro" id="IPR036390">
    <property type="entry name" value="WH_DNA-bd_sf"/>
</dbReference>
<evidence type="ECO:0000313" key="7">
    <source>
        <dbReference type="Proteomes" id="UP001597542"/>
    </source>
</evidence>
<feature type="domain" description="HTH lysR-type" evidence="5">
    <location>
        <begin position="1"/>
        <end position="60"/>
    </location>
</feature>
<name>A0ABW5HYV5_9PSEU</name>
<keyword evidence="4" id="KW-0804">Transcription</keyword>
<keyword evidence="2" id="KW-0805">Transcription regulation</keyword>
<dbReference type="Gene3D" id="3.40.190.10">
    <property type="entry name" value="Periplasmic binding protein-like II"/>
    <property type="match status" value="2"/>
</dbReference>
<sequence>MDLTTRLLEQFVVLAEEEHFGRAAERLSMSQPPLSQAIQRLERGLGVRLLERSTRAVRLTAAGAAFARDARHLLEAQQAAVGRARRIADGAEGELHLGFISGISYTFLPRVLRLTRDRFPGLRLHLHQNTSAELASMVRSGRLDLAFVRGPLADPDGLDLRTVAAERLSVALPAGHPLAGRTAVGLADLAGENFALPSLTALAGLAEQVAAACRAAGFAPRDGARADSLPGLISHVAAGSCVCLVPEQVPAGALPGVVFRTLEAAHREGPDDDLALTIVAIVRAGQRDPAVERVLALARDERTDAARESAHG</sequence>
<protein>
    <submittedName>
        <fullName evidence="6">LysR family transcriptional regulator</fullName>
    </submittedName>
</protein>
<comment type="caution">
    <text evidence="6">The sequence shown here is derived from an EMBL/GenBank/DDBJ whole genome shotgun (WGS) entry which is preliminary data.</text>
</comment>
<dbReference type="PROSITE" id="PS50931">
    <property type="entry name" value="HTH_LYSR"/>
    <property type="match status" value="1"/>
</dbReference>
<comment type="similarity">
    <text evidence="1">Belongs to the LysR transcriptional regulatory family.</text>
</comment>